<evidence type="ECO:0000259" key="1">
    <source>
        <dbReference type="Pfam" id="PF00483"/>
    </source>
</evidence>
<feature type="domain" description="Nucleotidyl transferase" evidence="1">
    <location>
        <begin position="10"/>
        <end position="243"/>
    </location>
</feature>
<dbReference type="InterPro" id="IPR005835">
    <property type="entry name" value="NTP_transferase_dom"/>
</dbReference>
<dbReference type="EMBL" id="QMWP01000081">
    <property type="protein sequence ID" value="RLG70121.1"/>
    <property type="molecule type" value="Genomic_DNA"/>
</dbReference>
<reference evidence="2 3" key="1">
    <citation type="submission" date="2018-06" db="EMBL/GenBank/DDBJ databases">
        <title>Extensive metabolic versatility and redundancy in microbially diverse, dynamic hydrothermal sediments.</title>
        <authorList>
            <person name="Dombrowski N."/>
            <person name="Teske A."/>
            <person name="Baker B.J."/>
        </authorList>
    </citation>
    <scope>NUCLEOTIDE SEQUENCE [LARGE SCALE GENOMIC DNA]</scope>
    <source>
        <strain evidence="2">B51_G17</strain>
    </source>
</reference>
<gene>
    <name evidence="2" type="ORF">DRO04_02340</name>
</gene>
<dbReference type="Pfam" id="PF00483">
    <property type="entry name" value="NTP_transferase"/>
    <property type="match status" value="1"/>
</dbReference>
<dbReference type="Proteomes" id="UP000278031">
    <property type="component" value="Unassembled WGS sequence"/>
</dbReference>
<organism evidence="2 3">
    <name type="scientific">Candidatus Iainarchaeum sp</name>
    <dbReference type="NCBI Taxonomy" id="3101447"/>
    <lineage>
        <taxon>Archaea</taxon>
        <taxon>Candidatus Iainarchaeota</taxon>
        <taxon>Candidatus Iainarchaeia</taxon>
        <taxon>Candidatus Iainarchaeales</taxon>
        <taxon>Candidatus Iainarchaeaceae</taxon>
        <taxon>Candidatus Iainarchaeum</taxon>
    </lineage>
</organism>
<evidence type="ECO:0000313" key="3">
    <source>
        <dbReference type="Proteomes" id="UP000278031"/>
    </source>
</evidence>
<evidence type="ECO:0000313" key="2">
    <source>
        <dbReference type="EMBL" id="RLG70121.1"/>
    </source>
</evidence>
<accession>A0A497JHZ6</accession>
<dbReference type="SUPFAM" id="SSF53448">
    <property type="entry name" value="Nucleotide-diphospho-sugar transferases"/>
    <property type="match status" value="1"/>
</dbReference>
<sequence length="246" mass="27875">MFFPLLFNMKAIVLAAGYATRLHPLTINTSKCLLEVAGRPILDHIVEKLNELDLDEIIVVTNARFYKDFLDWLPSAETKIPIKILNDGSTCNENRLGGIADMLLAAEKFPADEHMFIAGDNLFDFSLKEFYNKAIQLKKPLIGVYDIGSIDKARNFGVVELQNDKIVSFEEKPSMPKSTLVATLIYAIPNAKFYLQEYLQNNSAKDAPGHFIKWLLNKTPCFAYKFEGKWCDIGTKEALEEARLNF</sequence>
<proteinExistence type="predicted"/>
<dbReference type="InterPro" id="IPR029044">
    <property type="entry name" value="Nucleotide-diphossugar_trans"/>
</dbReference>
<keyword evidence="2" id="KW-0808">Transferase</keyword>
<dbReference type="AlphaFoldDB" id="A0A497JHZ6"/>
<dbReference type="PANTHER" id="PTHR42883">
    <property type="entry name" value="GLUCOSE-1-PHOSPHATE THYMIDYLTRANSFERASE"/>
    <property type="match status" value="1"/>
</dbReference>
<protein>
    <submittedName>
        <fullName evidence="2">Nucleotidyltransferase family protein</fullName>
    </submittedName>
</protein>
<comment type="caution">
    <text evidence="2">The sequence shown here is derived from an EMBL/GenBank/DDBJ whole genome shotgun (WGS) entry which is preliminary data.</text>
</comment>
<dbReference type="CDD" id="cd04181">
    <property type="entry name" value="NTP_transferase"/>
    <property type="match status" value="1"/>
</dbReference>
<dbReference type="GO" id="GO:0016740">
    <property type="term" value="F:transferase activity"/>
    <property type="evidence" value="ECO:0007669"/>
    <property type="project" value="UniProtKB-KW"/>
</dbReference>
<dbReference type="Gene3D" id="3.90.550.10">
    <property type="entry name" value="Spore Coat Polysaccharide Biosynthesis Protein SpsA, Chain A"/>
    <property type="match status" value="1"/>
</dbReference>
<name>A0A497JHZ6_9ARCH</name>
<dbReference type="PANTHER" id="PTHR42883:SF2">
    <property type="entry name" value="THYMIDYLYLTRANSFERASE"/>
    <property type="match status" value="1"/>
</dbReference>